<protein>
    <submittedName>
        <fullName evidence="11">Two-component system response regulator vanR</fullName>
    </submittedName>
</protein>
<dbReference type="PANTHER" id="PTHR48111">
    <property type="entry name" value="REGULATOR OF RPOS"/>
    <property type="match status" value="1"/>
</dbReference>
<keyword evidence="4" id="KW-0805">Transcription regulation</keyword>
<sequence length="270" mass="30947">MKTSILIVDDEADIVQIIALYLRNEGYTIHTACNGMEALDVMKREQINLMILDIMMPHIDGIEVCKRIRTFSDVPILMLSAKVEDMDKIIGLMTGADDYMIKPFNPLELVARIKALLRRSSLQDTSNQDIKQNLQHNIIRIQSLVINKEKHTVTIGDSIINLTPIEFEILYLLASHPGKVYSSEEIFERVWKNIACDSKKTVMVHVSNIREKLEAFLEGERIIQTVWGVGYKIEKLNCTPIVRHSLTIGGAVFLWLNLQLMKKYKSFYVI</sequence>
<reference evidence="11 12" key="1">
    <citation type="submission" date="2012-12" db="EMBL/GenBank/DDBJ databases">
        <title>The Genome Sequence of Bacillus cereus HuB4-4.</title>
        <authorList>
            <consortium name="The Broad Institute Genome Sequencing Platform"/>
            <consortium name="The Broad Institute Genome Sequencing Center for Infectious Disease"/>
            <person name="Feldgarden M."/>
            <person name="Van der Auwera G.A."/>
            <person name="Mahillon J."/>
            <person name="Duprez V."/>
            <person name="Timmery S."/>
            <person name="Mattelet C."/>
            <person name="Dierick K."/>
            <person name="Sun M."/>
            <person name="Yu Z."/>
            <person name="Zhu L."/>
            <person name="Hu X."/>
            <person name="Shank E.B."/>
            <person name="Swiecicka I."/>
            <person name="Hansen B.M."/>
            <person name="Andrup L."/>
            <person name="Walker B."/>
            <person name="Young S.K."/>
            <person name="Zeng Q."/>
            <person name="Gargeya S."/>
            <person name="Fitzgerald M."/>
            <person name="Haas B."/>
            <person name="Abouelleil A."/>
            <person name="Alvarado L."/>
            <person name="Arachchi H.M."/>
            <person name="Berlin A.M."/>
            <person name="Chapman S.B."/>
            <person name="Dewar J."/>
            <person name="Goldberg J."/>
            <person name="Griggs A."/>
            <person name="Gujja S."/>
            <person name="Hansen M."/>
            <person name="Howarth C."/>
            <person name="Imamovic A."/>
            <person name="Larimer J."/>
            <person name="McCowan C."/>
            <person name="Murphy C."/>
            <person name="Neiman D."/>
            <person name="Pearson M."/>
            <person name="Priest M."/>
            <person name="Roberts A."/>
            <person name="Saif S."/>
            <person name="Shea T."/>
            <person name="Sisk P."/>
            <person name="Sykes S."/>
            <person name="Wortman J."/>
            <person name="Nusbaum C."/>
            <person name="Birren B."/>
        </authorList>
    </citation>
    <scope>NUCLEOTIDE SEQUENCE [LARGE SCALE GENOMIC DNA]</scope>
    <source>
        <strain evidence="11 12">HuB4-4</strain>
    </source>
</reference>
<dbReference type="CDD" id="cd00383">
    <property type="entry name" value="trans_reg_C"/>
    <property type="match status" value="1"/>
</dbReference>
<evidence type="ECO:0000256" key="4">
    <source>
        <dbReference type="ARBA" id="ARBA00023015"/>
    </source>
</evidence>
<dbReference type="GO" id="GO:0000976">
    <property type="term" value="F:transcription cis-regulatory region binding"/>
    <property type="evidence" value="ECO:0007669"/>
    <property type="project" value="TreeGrafter"/>
</dbReference>
<accession>A0A9W5QW78</accession>
<dbReference type="Gene3D" id="1.10.10.10">
    <property type="entry name" value="Winged helix-like DNA-binding domain superfamily/Winged helix DNA-binding domain"/>
    <property type="match status" value="1"/>
</dbReference>
<keyword evidence="3" id="KW-0902">Two-component regulatory system</keyword>
<comment type="subcellular location">
    <subcellularLocation>
        <location evidence="1">Cytoplasm</location>
    </subcellularLocation>
</comment>
<dbReference type="FunFam" id="1.10.10.10:FF:000018">
    <property type="entry name" value="DNA-binding response regulator ResD"/>
    <property type="match status" value="1"/>
</dbReference>
<organism evidence="11 12">
    <name type="scientific">Bacillus cereus HuB4-4</name>
    <dbReference type="NCBI Taxonomy" id="1053211"/>
    <lineage>
        <taxon>Bacteria</taxon>
        <taxon>Bacillati</taxon>
        <taxon>Bacillota</taxon>
        <taxon>Bacilli</taxon>
        <taxon>Bacillales</taxon>
        <taxon>Bacillaceae</taxon>
        <taxon>Bacillus</taxon>
        <taxon>Bacillus cereus group</taxon>
    </lineage>
</organism>
<feature type="modified residue" description="4-aspartylphosphate" evidence="7">
    <location>
        <position position="53"/>
    </location>
</feature>
<feature type="domain" description="Response regulatory" evidence="9">
    <location>
        <begin position="4"/>
        <end position="117"/>
    </location>
</feature>
<evidence type="ECO:0000256" key="7">
    <source>
        <dbReference type="PROSITE-ProRule" id="PRU00169"/>
    </source>
</evidence>
<evidence type="ECO:0000259" key="10">
    <source>
        <dbReference type="PROSITE" id="PS51755"/>
    </source>
</evidence>
<dbReference type="GO" id="GO:0005829">
    <property type="term" value="C:cytosol"/>
    <property type="evidence" value="ECO:0007669"/>
    <property type="project" value="TreeGrafter"/>
</dbReference>
<dbReference type="Gene3D" id="6.10.250.690">
    <property type="match status" value="1"/>
</dbReference>
<dbReference type="Pfam" id="PF00072">
    <property type="entry name" value="Response_reg"/>
    <property type="match status" value="1"/>
</dbReference>
<evidence type="ECO:0000256" key="5">
    <source>
        <dbReference type="ARBA" id="ARBA00023125"/>
    </source>
</evidence>
<dbReference type="InterPro" id="IPR001789">
    <property type="entry name" value="Sig_transdc_resp-reg_receiver"/>
</dbReference>
<dbReference type="PROSITE" id="PS51755">
    <property type="entry name" value="OMPR_PHOB"/>
    <property type="match status" value="1"/>
</dbReference>
<dbReference type="Gene3D" id="3.40.50.2300">
    <property type="match status" value="1"/>
</dbReference>
<dbReference type="GO" id="GO:0000156">
    <property type="term" value="F:phosphorelay response regulator activity"/>
    <property type="evidence" value="ECO:0007669"/>
    <property type="project" value="TreeGrafter"/>
</dbReference>
<dbReference type="GO" id="GO:0006355">
    <property type="term" value="P:regulation of DNA-templated transcription"/>
    <property type="evidence" value="ECO:0007669"/>
    <property type="project" value="InterPro"/>
</dbReference>
<evidence type="ECO:0000256" key="3">
    <source>
        <dbReference type="ARBA" id="ARBA00023012"/>
    </source>
</evidence>
<dbReference type="PANTHER" id="PTHR48111:SF10">
    <property type="entry name" value="STAGE 0 SPORULATION PROTEIN A HOMOLOG"/>
    <property type="match status" value="1"/>
</dbReference>
<dbReference type="SMART" id="SM00448">
    <property type="entry name" value="REC"/>
    <property type="match status" value="1"/>
</dbReference>
<evidence type="ECO:0000256" key="6">
    <source>
        <dbReference type="ARBA" id="ARBA00023163"/>
    </source>
</evidence>
<dbReference type="PROSITE" id="PS50110">
    <property type="entry name" value="RESPONSE_REGULATORY"/>
    <property type="match status" value="1"/>
</dbReference>
<dbReference type="InterPro" id="IPR001867">
    <property type="entry name" value="OmpR/PhoB-type_DNA-bd"/>
</dbReference>
<evidence type="ECO:0000313" key="11">
    <source>
        <dbReference type="EMBL" id="EOP90899.1"/>
    </source>
</evidence>
<dbReference type="InterPro" id="IPR039420">
    <property type="entry name" value="WalR-like"/>
</dbReference>
<dbReference type="Pfam" id="PF00486">
    <property type="entry name" value="Trans_reg_C"/>
    <property type="match status" value="1"/>
</dbReference>
<evidence type="ECO:0000313" key="12">
    <source>
        <dbReference type="Proteomes" id="UP000014009"/>
    </source>
</evidence>
<feature type="domain" description="OmpR/PhoB-type" evidence="10">
    <location>
        <begin position="136"/>
        <end position="235"/>
    </location>
</feature>
<evidence type="ECO:0000256" key="2">
    <source>
        <dbReference type="ARBA" id="ARBA00022553"/>
    </source>
</evidence>
<dbReference type="GO" id="GO:0032993">
    <property type="term" value="C:protein-DNA complex"/>
    <property type="evidence" value="ECO:0007669"/>
    <property type="project" value="TreeGrafter"/>
</dbReference>
<proteinExistence type="predicted"/>
<dbReference type="InterPro" id="IPR011006">
    <property type="entry name" value="CheY-like_superfamily"/>
</dbReference>
<dbReference type="AlphaFoldDB" id="A0A9W5QW78"/>
<feature type="DNA-binding region" description="OmpR/PhoB-type" evidence="8">
    <location>
        <begin position="136"/>
        <end position="235"/>
    </location>
</feature>
<evidence type="ECO:0000259" key="9">
    <source>
        <dbReference type="PROSITE" id="PS50110"/>
    </source>
</evidence>
<name>A0A9W5QW78_BACCE</name>
<keyword evidence="6" id="KW-0804">Transcription</keyword>
<dbReference type="EMBL" id="AHEF01000041">
    <property type="protein sequence ID" value="EOP90899.1"/>
    <property type="molecule type" value="Genomic_DNA"/>
</dbReference>
<keyword evidence="2 7" id="KW-0597">Phosphoprotein</keyword>
<dbReference type="SUPFAM" id="SSF52172">
    <property type="entry name" value="CheY-like"/>
    <property type="match status" value="1"/>
</dbReference>
<evidence type="ECO:0000256" key="8">
    <source>
        <dbReference type="PROSITE-ProRule" id="PRU01091"/>
    </source>
</evidence>
<gene>
    <name evidence="11" type="ORF">IGM_02161</name>
</gene>
<dbReference type="Proteomes" id="UP000014009">
    <property type="component" value="Unassembled WGS sequence"/>
</dbReference>
<dbReference type="InterPro" id="IPR036388">
    <property type="entry name" value="WH-like_DNA-bd_sf"/>
</dbReference>
<dbReference type="FunFam" id="3.40.50.2300:FF:000001">
    <property type="entry name" value="DNA-binding response regulator PhoB"/>
    <property type="match status" value="1"/>
</dbReference>
<keyword evidence="5 8" id="KW-0238">DNA-binding</keyword>
<dbReference type="SMART" id="SM00862">
    <property type="entry name" value="Trans_reg_C"/>
    <property type="match status" value="1"/>
</dbReference>
<evidence type="ECO:0000256" key="1">
    <source>
        <dbReference type="ARBA" id="ARBA00004496"/>
    </source>
</evidence>
<comment type="caution">
    <text evidence="11">The sequence shown here is derived from an EMBL/GenBank/DDBJ whole genome shotgun (WGS) entry which is preliminary data.</text>
</comment>